<gene>
    <name evidence="1" type="ORF">HMPREF0645_2744</name>
</gene>
<dbReference type="EMBL" id="ACKS01000109">
    <property type="protein sequence ID" value="EFA42856.1"/>
    <property type="molecule type" value="Genomic_DNA"/>
</dbReference>
<accession>D1Q0K9</accession>
<evidence type="ECO:0008006" key="3">
    <source>
        <dbReference type="Google" id="ProtNLM"/>
    </source>
</evidence>
<dbReference type="HOGENOM" id="CLU_1915159_0_0_10"/>
<dbReference type="SUPFAM" id="SSF53335">
    <property type="entry name" value="S-adenosyl-L-methionine-dependent methyltransferases"/>
    <property type="match status" value="1"/>
</dbReference>
<dbReference type="OrthoDB" id="9800801at2"/>
<dbReference type="AlphaFoldDB" id="D1Q0K9"/>
<keyword evidence="2" id="KW-1185">Reference proteome</keyword>
<organism evidence="1 2">
    <name type="scientific">Hallella bergensis DSM 17361</name>
    <dbReference type="NCBI Taxonomy" id="585502"/>
    <lineage>
        <taxon>Bacteria</taxon>
        <taxon>Pseudomonadati</taxon>
        <taxon>Bacteroidota</taxon>
        <taxon>Bacteroidia</taxon>
        <taxon>Bacteroidales</taxon>
        <taxon>Prevotellaceae</taxon>
        <taxon>Hallella</taxon>
    </lineage>
</organism>
<evidence type="ECO:0000313" key="2">
    <source>
        <dbReference type="Proteomes" id="UP000003160"/>
    </source>
</evidence>
<evidence type="ECO:0000313" key="1">
    <source>
        <dbReference type="EMBL" id="EFA42856.1"/>
    </source>
</evidence>
<proteinExistence type="predicted"/>
<dbReference type="Gene3D" id="3.40.50.150">
    <property type="entry name" value="Vaccinia Virus protein VP39"/>
    <property type="match status" value="1"/>
</dbReference>
<dbReference type="InterPro" id="IPR029063">
    <property type="entry name" value="SAM-dependent_MTases_sf"/>
</dbReference>
<protein>
    <recommendedName>
        <fullName evidence="3">DNA methylase N-4/N-6 domain-containing protein</fullName>
    </recommendedName>
</protein>
<comment type="caution">
    <text evidence="1">The sequence shown here is derived from an EMBL/GenBank/DDBJ whole genome shotgun (WGS) entry which is preliminary data.</text>
</comment>
<sequence length="132" mass="14777">MDKYELVKKLKTLQGLTDDEKAALIGLLRSHKKYGLVWEDKPEAVEAQLEEKLPALTEVKERAIVGDTETEHYPNHILIEGDNLHALTALSYTHAGKIDVFYIDPPYNTGNIVLSICSSKIQCYCNNAICMG</sequence>
<reference evidence="1 2" key="1">
    <citation type="submission" date="2009-10" db="EMBL/GenBank/DDBJ databases">
        <authorList>
            <person name="Qin X."/>
            <person name="Bachman B."/>
            <person name="Battles P."/>
            <person name="Bell A."/>
            <person name="Bess C."/>
            <person name="Bickham C."/>
            <person name="Chaboub L."/>
            <person name="Chen D."/>
            <person name="Coyle M."/>
            <person name="Deiros D.R."/>
            <person name="Dinh H."/>
            <person name="Forbes L."/>
            <person name="Fowler G."/>
            <person name="Francisco L."/>
            <person name="Fu Q."/>
            <person name="Gubbala S."/>
            <person name="Hale W."/>
            <person name="Han Y."/>
            <person name="Hemphill L."/>
            <person name="Highlander S.K."/>
            <person name="Hirani K."/>
            <person name="Hogues M."/>
            <person name="Jackson L."/>
            <person name="Jakkamsetti A."/>
            <person name="Javaid M."/>
            <person name="Jiang H."/>
            <person name="Korchina V."/>
            <person name="Kovar C."/>
            <person name="Lara F."/>
            <person name="Lee S."/>
            <person name="Mata R."/>
            <person name="Mathew T."/>
            <person name="Moen C."/>
            <person name="Morales K."/>
            <person name="Munidasa M."/>
            <person name="Nazareth L."/>
            <person name="Ngo R."/>
            <person name="Nguyen L."/>
            <person name="Okwuonu G."/>
            <person name="Ongeri F."/>
            <person name="Patil S."/>
            <person name="Petrosino J."/>
            <person name="Pham C."/>
            <person name="Pham P."/>
            <person name="Pu L.-L."/>
            <person name="Puazo M."/>
            <person name="Raj R."/>
            <person name="Reid J."/>
            <person name="Rouhana J."/>
            <person name="Saada N."/>
            <person name="Shang Y."/>
            <person name="Simmons D."/>
            <person name="Thornton R."/>
            <person name="Warren J."/>
            <person name="Weissenberger G."/>
            <person name="Zhang J."/>
            <person name="Zhang L."/>
            <person name="Zhou C."/>
            <person name="Zhu D."/>
            <person name="Muzny D."/>
            <person name="Worley K."/>
            <person name="Gibbs R."/>
        </authorList>
    </citation>
    <scope>NUCLEOTIDE SEQUENCE [LARGE SCALE GENOMIC DNA]</scope>
    <source>
        <strain evidence="1 2">DSM 17361</strain>
    </source>
</reference>
<name>D1Q0K9_9BACT</name>
<dbReference type="eggNOG" id="COG2189">
    <property type="taxonomic scope" value="Bacteria"/>
</dbReference>
<dbReference type="Proteomes" id="UP000003160">
    <property type="component" value="Unassembled WGS sequence"/>
</dbReference>